<dbReference type="InterPro" id="IPR013740">
    <property type="entry name" value="Redoxin"/>
</dbReference>
<dbReference type="InterPro" id="IPR050553">
    <property type="entry name" value="Thioredoxin_ResA/DsbE_sf"/>
</dbReference>
<dbReference type="InterPro" id="IPR036249">
    <property type="entry name" value="Thioredoxin-like_sf"/>
</dbReference>
<gene>
    <name evidence="5" type="ORF">EZ444_16205</name>
</gene>
<proteinExistence type="predicted"/>
<accession>A0A4R0N782</accession>
<dbReference type="EMBL" id="SJSM01000010">
    <property type="protein sequence ID" value="TCC95123.1"/>
    <property type="molecule type" value="Genomic_DNA"/>
</dbReference>
<evidence type="ECO:0000313" key="5">
    <source>
        <dbReference type="EMBL" id="TCC95123.1"/>
    </source>
</evidence>
<evidence type="ECO:0000256" key="2">
    <source>
        <dbReference type="ARBA" id="ARBA00022748"/>
    </source>
</evidence>
<dbReference type="GO" id="GO:0017004">
    <property type="term" value="P:cytochrome complex assembly"/>
    <property type="evidence" value="ECO:0007669"/>
    <property type="project" value="UniProtKB-KW"/>
</dbReference>
<feature type="domain" description="Thioredoxin" evidence="4">
    <location>
        <begin position="37"/>
        <end position="195"/>
    </location>
</feature>
<dbReference type="InterPro" id="IPR013766">
    <property type="entry name" value="Thioredoxin_domain"/>
</dbReference>
<evidence type="ECO:0000313" key="6">
    <source>
        <dbReference type="Proteomes" id="UP000291117"/>
    </source>
</evidence>
<dbReference type="InterPro" id="IPR017937">
    <property type="entry name" value="Thioredoxin_CS"/>
</dbReference>
<keyword evidence="2" id="KW-0201">Cytochrome c-type biogenesis</keyword>
<dbReference type="Pfam" id="PF08534">
    <property type="entry name" value="Redoxin"/>
    <property type="match status" value="1"/>
</dbReference>
<evidence type="ECO:0000256" key="3">
    <source>
        <dbReference type="ARBA" id="ARBA00023284"/>
    </source>
</evidence>
<comment type="subcellular location">
    <subcellularLocation>
        <location evidence="1">Cell envelope</location>
    </subcellularLocation>
</comment>
<organism evidence="5 6">
    <name type="scientific">Pedobacter hiemivivus</name>
    <dbReference type="NCBI Taxonomy" id="2530454"/>
    <lineage>
        <taxon>Bacteria</taxon>
        <taxon>Pseudomonadati</taxon>
        <taxon>Bacteroidota</taxon>
        <taxon>Sphingobacteriia</taxon>
        <taxon>Sphingobacteriales</taxon>
        <taxon>Sphingobacteriaceae</taxon>
        <taxon>Pedobacter</taxon>
    </lineage>
</organism>
<keyword evidence="3" id="KW-0676">Redox-active center</keyword>
<evidence type="ECO:0000256" key="1">
    <source>
        <dbReference type="ARBA" id="ARBA00004196"/>
    </source>
</evidence>
<evidence type="ECO:0000259" key="4">
    <source>
        <dbReference type="PROSITE" id="PS51352"/>
    </source>
</evidence>
<protein>
    <submittedName>
        <fullName evidence="5">TlpA family protein disulfide reductase</fullName>
    </submittedName>
</protein>
<dbReference type="GO" id="GO:0016491">
    <property type="term" value="F:oxidoreductase activity"/>
    <property type="evidence" value="ECO:0007669"/>
    <property type="project" value="InterPro"/>
</dbReference>
<reference evidence="5 6" key="1">
    <citation type="submission" date="2019-02" db="EMBL/GenBank/DDBJ databases">
        <title>Pedobacter sp. RP-3-8 sp. nov., isolated from Arctic soil.</title>
        <authorList>
            <person name="Dahal R.H."/>
        </authorList>
    </citation>
    <scope>NUCLEOTIDE SEQUENCE [LARGE SCALE GENOMIC DNA]</scope>
    <source>
        <strain evidence="5 6">RP-3-8</strain>
    </source>
</reference>
<dbReference type="GO" id="GO:0030313">
    <property type="term" value="C:cell envelope"/>
    <property type="evidence" value="ECO:0007669"/>
    <property type="project" value="UniProtKB-SubCell"/>
</dbReference>
<dbReference type="Gene3D" id="3.40.30.10">
    <property type="entry name" value="Glutaredoxin"/>
    <property type="match status" value="1"/>
</dbReference>
<dbReference type="Proteomes" id="UP000291117">
    <property type="component" value="Unassembled WGS sequence"/>
</dbReference>
<sequence length="198" mass="22084">MKKIFNKKNIVNGLFLGFFLVLIFVPAAKALMIRGLMSVGLFSPSVESPKENAAPEAVADLGGISFKDQSGRIVDLGSLKGKVLFLNFWATWCPPCLAEMPSVNKLYEQFKDDRDVVFIMVDADSDFAKSQKYMDGKEYKMPVYHVASNIPEQIFKGSLPTTVVFDKQGRISYNEAGAANYASQKFIDFIKKLKESNN</sequence>
<dbReference type="PANTHER" id="PTHR42852">
    <property type="entry name" value="THIOL:DISULFIDE INTERCHANGE PROTEIN DSBE"/>
    <property type="match status" value="1"/>
</dbReference>
<dbReference type="CDD" id="cd02966">
    <property type="entry name" value="TlpA_like_family"/>
    <property type="match status" value="1"/>
</dbReference>
<name>A0A4R0N782_9SPHI</name>
<dbReference type="PANTHER" id="PTHR42852:SF17">
    <property type="entry name" value="THIOREDOXIN-LIKE PROTEIN HI_1115"/>
    <property type="match status" value="1"/>
</dbReference>
<dbReference type="AlphaFoldDB" id="A0A4R0N782"/>
<dbReference type="PROSITE" id="PS51352">
    <property type="entry name" value="THIOREDOXIN_2"/>
    <property type="match status" value="1"/>
</dbReference>
<comment type="caution">
    <text evidence="5">The sequence shown here is derived from an EMBL/GenBank/DDBJ whole genome shotgun (WGS) entry which is preliminary data.</text>
</comment>
<dbReference type="PROSITE" id="PS00194">
    <property type="entry name" value="THIOREDOXIN_1"/>
    <property type="match status" value="1"/>
</dbReference>
<dbReference type="OrthoDB" id="9815205at2"/>
<dbReference type="SUPFAM" id="SSF52833">
    <property type="entry name" value="Thioredoxin-like"/>
    <property type="match status" value="1"/>
</dbReference>
<keyword evidence="6" id="KW-1185">Reference proteome</keyword>